<comment type="caution">
    <text evidence="1">The sequence shown here is derived from an EMBL/GenBank/DDBJ whole genome shotgun (WGS) entry which is preliminary data.</text>
</comment>
<dbReference type="Proteomes" id="UP000247409">
    <property type="component" value="Unassembled WGS sequence"/>
</dbReference>
<evidence type="ECO:0000313" key="2">
    <source>
        <dbReference type="Proteomes" id="UP000247409"/>
    </source>
</evidence>
<gene>
    <name evidence="1" type="ORF">BWQ96_08411</name>
</gene>
<evidence type="ECO:0000313" key="1">
    <source>
        <dbReference type="EMBL" id="PXF41876.1"/>
    </source>
</evidence>
<accession>A0A2V3IIG2</accession>
<dbReference type="EMBL" id="NBIV01000188">
    <property type="protein sequence ID" value="PXF41876.1"/>
    <property type="molecule type" value="Genomic_DNA"/>
</dbReference>
<dbReference type="OrthoDB" id="10561322at2759"/>
<keyword evidence="2" id="KW-1185">Reference proteome</keyword>
<dbReference type="AlphaFoldDB" id="A0A2V3IIG2"/>
<protein>
    <submittedName>
        <fullName evidence="1">Uncharacterized protein</fullName>
    </submittedName>
</protein>
<sequence length="139" mass="15710">MKTKVNVLIVKMVQREFSINDAIQVLDFVEAGEQGERPRMYSIPATVVKVKRTAAGEEHVEWMRGDVQLFDGDNVKVGQPFVGEGSNMNSGTVVREPDFEANEYCRLLHVLADDRMTTARAQLMEPRTREELDADNIDP</sequence>
<name>A0A2V3IIG2_9FLOR</name>
<proteinExistence type="predicted"/>
<organism evidence="1 2">
    <name type="scientific">Gracilariopsis chorda</name>
    <dbReference type="NCBI Taxonomy" id="448386"/>
    <lineage>
        <taxon>Eukaryota</taxon>
        <taxon>Rhodophyta</taxon>
        <taxon>Florideophyceae</taxon>
        <taxon>Rhodymeniophycidae</taxon>
        <taxon>Gracilariales</taxon>
        <taxon>Gracilariaceae</taxon>
        <taxon>Gracilariopsis</taxon>
    </lineage>
</organism>
<reference evidence="1 2" key="1">
    <citation type="journal article" date="2018" name="Mol. Biol. Evol.">
        <title>Analysis of the draft genome of the red seaweed Gracilariopsis chorda provides insights into genome size evolution in Rhodophyta.</title>
        <authorList>
            <person name="Lee J."/>
            <person name="Yang E.C."/>
            <person name="Graf L."/>
            <person name="Yang J.H."/>
            <person name="Qiu H."/>
            <person name="Zel Zion U."/>
            <person name="Chan C.X."/>
            <person name="Stephens T.G."/>
            <person name="Weber A.P.M."/>
            <person name="Boo G.H."/>
            <person name="Boo S.M."/>
            <person name="Kim K.M."/>
            <person name="Shin Y."/>
            <person name="Jung M."/>
            <person name="Lee S.J."/>
            <person name="Yim H.S."/>
            <person name="Lee J.H."/>
            <person name="Bhattacharya D."/>
            <person name="Yoon H.S."/>
        </authorList>
    </citation>
    <scope>NUCLEOTIDE SEQUENCE [LARGE SCALE GENOMIC DNA]</scope>
    <source>
        <strain evidence="1 2">SKKU-2015</strain>
        <tissue evidence="1">Whole body</tissue>
    </source>
</reference>